<dbReference type="PROSITE" id="PS51186">
    <property type="entry name" value="GNAT"/>
    <property type="match status" value="1"/>
</dbReference>
<evidence type="ECO:0000259" key="1">
    <source>
        <dbReference type="PROSITE" id="PS51186"/>
    </source>
</evidence>
<keyword evidence="3" id="KW-1185">Reference proteome</keyword>
<dbReference type="AlphaFoldDB" id="D5UHX8"/>
<evidence type="ECO:0000313" key="2">
    <source>
        <dbReference type="EMBL" id="ADG73402.1"/>
    </source>
</evidence>
<dbReference type="Proteomes" id="UP000000849">
    <property type="component" value="Chromosome"/>
</dbReference>
<dbReference type="SUPFAM" id="SSF55729">
    <property type="entry name" value="Acyl-CoA N-acyltransferases (Nat)"/>
    <property type="match status" value="1"/>
</dbReference>
<dbReference type="eggNOG" id="COG1670">
    <property type="taxonomic scope" value="Bacteria"/>
</dbReference>
<dbReference type="GO" id="GO:0016747">
    <property type="term" value="F:acyltransferase activity, transferring groups other than amino-acyl groups"/>
    <property type="evidence" value="ECO:0007669"/>
    <property type="project" value="InterPro"/>
</dbReference>
<gene>
    <name evidence="2" type="ordered locus">Cfla_0487</name>
</gene>
<reference evidence="2 3" key="1">
    <citation type="journal article" date="2010" name="Stand. Genomic Sci.">
        <title>Complete genome sequence of Cellulomonas flavigena type strain (134).</title>
        <authorList>
            <person name="Abt B."/>
            <person name="Foster B."/>
            <person name="Lapidus A."/>
            <person name="Clum A."/>
            <person name="Sun H."/>
            <person name="Pukall R."/>
            <person name="Lucas S."/>
            <person name="Glavina Del Rio T."/>
            <person name="Nolan M."/>
            <person name="Tice H."/>
            <person name="Cheng J.F."/>
            <person name="Pitluck S."/>
            <person name="Liolios K."/>
            <person name="Ivanova N."/>
            <person name="Mavromatis K."/>
            <person name="Ovchinnikova G."/>
            <person name="Pati A."/>
            <person name="Goodwin L."/>
            <person name="Chen A."/>
            <person name="Palaniappan K."/>
            <person name="Land M."/>
            <person name="Hauser L."/>
            <person name="Chang Y.J."/>
            <person name="Jeffries C.D."/>
            <person name="Rohde M."/>
            <person name="Goker M."/>
            <person name="Woyke T."/>
            <person name="Bristow J."/>
            <person name="Eisen J.A."/>
            <person name="Markowitz V."/>
            <person name="Hugenholtz P."/>
            <person name="Kyrpides N.C."/>
            <person name="Klenk H.P."/>
        </authorList>
    </citation>
    <scope>NUCLEOTIDE SEQUENCE [LARGE SCALE GENOMIC DNA]</scope>
    <source>
        <strain evidence="3">ATCC 482 / DSM 20109 / BCRC 11376 / JCM 18109 / NBRC 3775 / NCIMB 8073 / NRS 134</strain>
    </source>
</reference>
<dbReference type="HOGENOM" id="CLU_1493135_0_0_11"/>
<feature type="domain" description="N-acetyltransferase" evidence="1">
    <location>
        <begin position="16"/>
        <end position="178"/>
    </location>
</feature>
<dbReference type="Gene3D" id="3.40.630.30">
    <property type="match status" value="1"/>
</dbReference>
<name>D5UHX8_CELFN</name>
<dbReference type="EMBL" id="CP001964">
    <property type="protein sequence ID" value="ADG73402.1"/>
    <property type="molecule type" value="Genomic_DNA"/>
</dbReference>
<accession>D5UHX8</accession>
<dbReference type="STRING" id="446466.Cfla_0487"/>
<sequence length="195" mass="21992">MRESATLRPTLADVAVSLTRLDPTGTDRGALVEFMTRNVFPFHVRPRLTAADVEQAIDAGAYRDEEHDTFWVEHTDHGRIGTLRLEDLSDDAPLFDLRLDGRFRGRGLGVDVLRAATDLVFSTLPAVRRFEGQTREDNVAMRRTFLRCGWVKEAHYREGWPVEGGDPVASVAYAILRRDWASGTTTTFVWEDLTA</sequence>
<protein>
    <submittedName>
        <fullName evidence="2">GCN5-related N-acetyltransferase</fullName>
    </submittedName>
</protein>
<keyword evidence="2" id="KW-0808">Transferase</keyword>
<dbReference type="InterPro" id="IPR016181">
    <property type="entry name" value="Acyl_CoA_acyltransferase"/>
</dbReference>
<organism evidence="2 3">
    <name type="scientific">Cellulomonas flavigena (strain ATCC 482 / DSM 20109 / BCRC 11376 / JCM 18109 / NBRC 3775 / NCIMB 8073 / NRS 134)</name>
    <dbReference type="NCBI Taxonomy" id="446466"/>
    <lineage>
        <taxon>Bacteria</taxon>
        <taxon>Bacillati</taxon>
        <taxon>Actinomycetota</taxon>
        <taxon>Actinomycetes</taxon>
        <taxon>Micrococcales</taxon>
        <taxon>Cellulomonadaceae</taxon>
        <taxon>Cellulomonas</taxon>
    </lineage>
</organism>
<dbReference type="InterPro" id="IPR000182">
    <property type="entry name" value="GNAT_dom"/>
</dbReference>
<dbReference type="Pfam" id="PF13302">
    <property type="entry name" value="Acetyltransf_3"/>
    <property type="match status" value="1"/>
</dbReference>
<evidence type="ECO:0000313" key="3">
    <source>
        <dbReference type="Proteomes" id="UP000000849"/>
    </source>
</evidence>
<dbReference type="KEGG" id="cfl:Cfla_0487"/>
<proteinExistence type="predicted"/>